<dbReference type="Gene3D" id="3.40.30.10">
    <property type="entry name" value="Glutaredoxin"/>
    <property type="match status" value="2"/>
</dbReference>
<dbReference type="Proteomes" id="UP000557717">
    <property type="component" value="Unassembled WGS sequence"/>
</dbReference>
<dbReference type="InterPro" id="IPR017937">
    <property type="entry name" value="Thioredoxin_CS"/>
</dbReference>
<dbReference type="AlphaFoldDB" id="A0A840V558"/>
<dbReference type="PROSITE" id="PS51352">
    <property type="entry name" value="THIOREDOXIN_2"/>
    <property type="match status" value="2"/>
</dbReference>
<dbReference type="GO" id="GO:0016209">
    <property type="term" value="F:antioxidant activity"/>
    <property type="evidence" value="ECO:0007669"/>
    <property type="project" value="InterPro"/>
</dbReference>
<dbReference type="PANTHER" id="PTHR43640:SF1">
    <property type="entry name" value="THIOREDOXIN-DEPENDENT PEROXIREDOXIN"/>
    <property type="match status" value="1"/>
</dbReference>
<gene>
    <name evidence="4" type="ORF">HNR46_003409</name>
</gene>
<feature type="domain" description="Thioredoxin" evidence="3">
    <location>
        <begin position="229"/>
        <end position="392"/>
    </location>
</feature>
<evidence type="ECO:0000313" key="4">
    <source>
        <dbReference type="EMBL" id="MBB5353155.1"/>
    </source>
</evidence>
<dbReference type="EMBL" id="JACHFD010000021">
    <property type="protein sequence ID" value="MBB5353155.1"/>
    <property type="molecule type" value="Genomic_DNA"/>
</dbReference>
<evidence type="ECO:0000256" key="2">
    <source>
        <dbReference type="SAM" id="SignalP"/>
    </source>
</evidence>
<dbReference type="InterPro" id="IPR000866">
    <property type="entry name" value="AhpC/TSA"/>
</dbReference>
<dbReference type="RefSeq" id="WP_184020759.1">
    <property type="nucleotide sequence ID" value="NZ_JACHFD010000021.1"/>
</dbReference>
<dbReference type="InterPro" id="IPR013766">
    <property type="entry name" value="Thioredoxin_domain"/>
</dbReference>
<evidence type="ECO:0000259" key="3">
    <source>
        <dbReference type="PROSITE" id="PS51352"/>
    </source>
</evidence>
<evidence type="ECO:0000313" key="5">
    <source>
        <dbReference type="Proteomes" id="UP000557717"/>
    </source>
</evidence>
<dbReference type="PROSITE" id="PS00194">
    <property type="entry name" value="THIOREDOXIN_1"/>
    <property type="match status" value="1"/>
</dbReference>
<proteinExistence type="predicted"/>
<feature type="domain" description="Thioredoxin" evidence="3">
    <location>
        <begin position="36"/>
        <end position="201"/>
    </location>
</feature>
<sequence length="399" mass="44704">MKTLAACLLLVASSLVHAAEPPLLDEHGNPAGFKTLAIGDAAPDFKLPGIDGRTWSMSDFAEFELLMVLFTSNHCPTSHSIEQRLQKLRNDYRDRGLGLVAIMPNHPDGIRLDELGFGEFNDSFEDMKPYAELNGWDFPYLYDGETQSTARAYGCLCTPHVFIFDRQRHLQYAGRFDDSRFFEESTVRSPDARQAIEDLLAGRPVTVPLTRPHGCSTKWREKKAEKIAIADAWKKLPVTLDPIDAEGVAALRANPTDKYRLVNVWATWCAPCVEEFPTLVDISRQYDMRPFELITVSMDSPQQHEAAHRFLQKQGAGLTRNVEASVKKEGRTTNHYRFTGAQQDELVAALDPEWPGPLPHTVLIAPGGEILWRHNGVIQGAEARTQIATALTRYYSPAE</sequence>
<protein>
    <submittedName>
        <fullName evidence="4">Peroxiredoxin</fullName>
    </submittedName>
</protein>
<dbReference type="GO" id="GO:0016491">
    <property type="term" value="F:oxidoreductase activity"/>
    <property type="evidence" value="ECO:0007669"/>
    <property type="project" value="InterPro"/>
</dbReference>
<name>A0A840V558_9BACT</name>
<keyword evidence="1" id="KW-0676">Redox-active center</keyword>
<keyword evidence="2" id="KW-0732">Signal</keyword>
<dbReference type="PANTHER" id="PTHR43640">
    <property type="entry name" value="OS07G0260300 PROTEIN"/>
    <property type="match status" value="1"/>
</dbReference>
<accession>A0A840V558</accession>
<evidence type="ECO:0000256" key="1">
    <source>
        <dbReference type="ARBA" id="ARBA00023284"/>
    </source>
</evidence>
<reference evidence="4 5" key="1">
    <citation type="submission" date="2020-08" db="EMBL/GenBank/DDBJ databases">
        <title>Genomic Encyclopedia of Type Strains, Phase IV (KMG-IV): sequencing the most valuable type-strain genomes for metagenomic binning, comparative biology and taxonomic classification.</title>
        <authorList>
            <person name="Goeker M."/>
        </authorList>
    </citation>
    <scope>NUCLEOTIDE SEQUENCE [LARGE SCALE GENOMIC DNA]</scope>
    <source>
        <strain evidence="4 5">YC6886</strain>
    </source>
</reference>
<feature type="chain" id="PRO_5032884166" evidence="2">
    <location>
        <begin position="19"/>
        <end position="399"/>
    </location>
</feature>
<comment type="caution">
    <text evidence="4">The sequence shown here is derived from an EMBL/GenBank/DDBJ whole genome shotgun (WGS) entry which is preliminary data.</text>
</comment>
<dbReference type="SUPFAM" id="SSF52833">
    <property type="entry name" value="Thioredoxin-like"/>
    <property type="match status" value="2"/>
</dbReference>
<dbReference type="CDD" id="cd02966">
    <property type="entry name" value="TlpA_like_family"/>
    <property type="match status" value="1"/>
</dbReference>
<dbReference type="InterPro" id="IPR047262">
    <property type="entry name" value="PRX-like1"/>
</dbReference>
<feature type="signal peptide" evidence="2">
    <location>
        <begin position="1"/>
        <end position="18"/>
    </location>
</feature>
<dbReference type="InterPro" id="IPR036249">
    <property type="entry name" value="Thioredoxin-like_sf"/>
</dbReference>
<dbReference type="CDD" id="cd02969">
    <property type="entry name" value="PRX_like1"/>
    <property type="match status" value="1"/>
</dbReference>
<keyword evidence="5" id="KW-1185">Reference proteome</keyword>
<dbReference type="Pfam" id="PF00578">
    <property type="entry name" value="AhpC-TSA"/>
    <property type="match status" value="2"/>
</dbReference>
<organism evidence="4 5">
    <name type="scientific">Haloferula luteola</name>
    <dbReference type="NCBI Taxonomy" id="595692"/>
    <lineage>
        <taxon>Bacteria</taxon>
        <taxon>Pseudomonadati</taxon>
        <taxon>Verrucomicrobiota</taxon>
        <taxon>Verrucomicrobiia</taxon>
        <taxon>Verrucomicrobiales</taxon>
        <taxon>Verrucomicrobiaceae</taxon>
        <taxon>Haloferula</taxon>
    </lineage>
</organism>